<evidence type="ECO:0000256" key="3">
    <source>
        <dbReference type="ARBA" id="ARBA00022691"/>
    </source>
</evidence>
<evidence type="ECO:0000313" key="6">
    <source>
        <dbReference type="EMBL" id="GMH51929.1"/>
    </source>
</evidence>
<dbReference type="Gene3D" id="3.40.50.150">
    <property type="entry name" value="Vaccinia Virus protein VP39"/>
    <property type="match status" value="1"/>
</dbReference>
<dbReference type="PANTHER" id="PTHR43042">
    <property type="entry name" value="SAM-DEPENDENT METHYLTRANSFERASE"/>
    <property type="match status" value="1"/>
</dbReference>
<dbReference type="SUPFAM" id="SSF53335">
    <property type="entry name" value="S-adenosyl-L-methionine-dependent methyltransferases"/>
    <property type="match status" value="1"/>
</dbReference>
<feature type="domain" description="S-adenosylmethionine-dependent methyltransferase" evidence="5">
    <location>
        <begin position="166"/>
        <end position="329"/>
    </location>
</feature>
<dbReference type="GO" id="GO:0032259">
    <property type="term" value="P:methylation"/>
    <property type="evidence" value="ECO:0007669"/>
    <property type="project" value="UniProtKB-KW"/>
</dbReference>
<proteinExistence type="predicted"/>
<gene>
    <name evidence="6" type="ORF">TrRE_jg7873</name>
</gene>
<dbReference type="InterPro" id="IPR029063">
    <property type="entry name" value="SAM-dependent_MTases_sf"/>
</dbReference>
<evidence type="ECO:0000256" key="1">
    <source>
        <dbReference type="ARBA" id="ARBA00022603"/>
    </source>
</evidence>
<feature type="region of interest" description="Disordered" evidence="4">
    <location>
        <begin position="69"/>
        <end position="89"/>
    </location>
</feature>
<dbReference type="GO" id="GO:0008168">
    <property type="term" value="F:methyltransferase activity"/>
    <property type="evidence" value="ECO:0007669"/>
    <property type="project" value="UniProtKB-KW"/>
</dbReference>
<keyword evidence="7" id="KW-1185">Reference proteome</keyword>
<feature type="compositionally biased region" description="Gly residues" evidence="4">
    <location>
        <begin position="80"/>
        <end position="89"/>
    </location>
</feature>
<sequence length="377" mass="40416">MEASIRSVTLDYSNIDPSKHPARTGNLITKGVESEVLGATSFSPEDPFSASERIMCYVKRVVQRDGGGGGDVVTTAGRPGDMGGKGAVGGVGGRRNEVYRVNSGVEGVRCEVYGEVGLVRVDEGTEGGVEGNWGKVEGRFEGVETVYGYCNRKDRSRMGGGESKVLLKGGAKERWEAWENGIPYSCKLEGNSLSVGIFPDSRGMRWWCRENGGGKKRMLNLFAHGCGYAKAAKEGGMGKGTNVDIDKGWLELFDGGEGWDNVYGDAGEWVEKFRKRGSQWDIIIVDPPSSSVGKNGKRWSSLTDYPSLVTSLTSLLPSSGGTLVTISNLRSQSPSKFHDSVLKGIKEGGRKGTLNTVVGEGEDGGGMGVKKYIWDVE</sequence>
<accession>A0A9W6ZCS5</accession>
<keyword evidence="1" id="KW-0489">Methyltransferase</keyword>
<protein>
    <recommendedName>
        <fullName evidence="5">S-adenosylmethionine-dependent methyltransferase domain-containing protein</fullName>
    </recommendedName>
</protein>
<dbReference type="PANTHER" id="PTHR43042:SF3">
    <property type="entry name" value="RIBOSOMAL RNA LARGE SUBUNIT METHYLTRANSFERASE YWBD-RELATED"/>
    <property type="match status" value="1"/>
</dbReference>
<reference evidence="6" key="1">
    <citation type="submission" date="2022-07" db="EMBL/GenBank/DDBJ databases">
        <title>Genome analysis of Parmales, a sister group of diatoms, reveals the evolutionary specialization of diatoms from phago-mixotrophs to photoautotrophs.</title>
        <authorList>
            <person name="Ban H."/>
            <person name="Sato S."/>
            <person name="Yoshikawa S."/>
            <person name="Kazumasa Y."/>
            <person name="Nakamura Y."/>
            <person name="Ichinomiya M."/>
            <person name="Saitoh K."/>
            <person name="Sato N."/>
            <person name="Blanc-Mathieu R."/>
            <person name="Endo H."/>
            <person name="Kuwata A."/>
            <person name="Ogata H."/>
        </authorList>
    </citation>
    <scope>NUCLEOTIDE SEQUENCE</scope>
</reference>
<keyword evidence="3" id="KW-0949">S-adenosyl-L-methionine</keyword>
<dbReference type="OrthoDB" id="40071at2759"/>
<evidence type="ECO:0000313" key="7">
    <source>
        <dbReference type="Proteomes" id="UP001165082"/>
    </source>
</evidence>
<keyword evidence="2" id="KW-0808">Transferase</keyword>
<dbReference type="Pfam" id="PF10672">
    <property type="entry name" value="Methyltrans_SAM"/>
    <property type="match status" value="1"/>
</dbReference>
<evidence type="ECO:0000256" key="2">
    <source>
        <dbReference type="ARBA" id="ARBA00022679"/>
    </source>
</evidence>
<evidence type="ECO:0000256" key="4">
    <source>
        <dbReference type="SAM" id="MobiDB-lite"/>
    </source>
</evidence>
<comment type="caution">
    <text evidence="6">The sequence shown here is derived from an EMBL/GenBank/DDBJ whole genome shotgun (WGS) entry which is preliminary data.</text>
</comment>
<name>A0A9W6ZCS5_9STRA</name>
<organism evidence="6 7">
    <name type="scientific">Triparma retinervis</name>
    <dbReference type="NCBI Taxonomy" id="2557542"/>
    <lineage>
        <taxon>Eukaryota</taxon>
        <taxon>Sar</taxon>
        <taxon>Stramenopiles</taxon>
        <taxon>Ochrophyta</taxon>
        <taxon>Bolidophyceae</taxon>
        <taxon>Parmales</taxon>
        <taxon>Triparmaceae</taxon>
        <taxon>Triparma</taxon>
    </lineage>
</organism>
<dbReference type="EMBL" id="BRXZ01002001">
    <property type="protein sequence ID" value="GMH51929.1"/>
    <property type="molecule type" value="Genomic_DNA"/>
</dbReference>
<dbReference type="AlphaFoldDB" id="A0A9W6ZCS5"/>
<evidence type="ECO:0000259" key="5">
    <source>
        <dbReference type="Pfam" id="PF10672"/>
    </source>
</evidence>
<dbReference type="Proteomes" id="UP001165082">
    <property type="component" value="Unassembled WGS sequence"/>
</dbReference>
<dbReference type="InterPro" id="IPR019614">
    <property type="entry name" value="SAM-dep_methyl-trfase"/>
</dbReference>